<dbReference type="PANTHER" id="PTHR14187:SF5">
    <property type="entry name" value="HEAT SHOCK 70 KDA PROTEIN 12A"/>
    <property type="match status" value="1"/>
</dbReference>
<evidence type="ECO:0000313" key="1">
    <source>
        <dbReference type="EMBL" id="KAK3099299.1"/>
    </source>
</evidence>
<dbReference type="SUPFAM" id="SSF53067">
    <property type="entry name" value="Actin-like ATPase domain"/>
    <property type="match status" value="2"/>
</dbReference>
<name>A0AA88Y6S9_PINIB</name>
<dbReference type="AlphaFoldDB" id="A0AA88Y6S9"/>
<reference evidence="1" key="1">
    <citation type="submission" date="2019-08" db="EMBL/GenBank/DDBJ databases">
        <title>The improved chromosome-level genome for the pearl oyster Pinctada fucata martensii using PacBio sequencing and Hi-C.</title>
        <authorList>
            <person name="Zheng Z."/>
        </authorList>
    </citation>
    <scope>NUCLEOTIDE SEQUENCE</scope>
    <source>
        <strain evidence="1">ZZ-2019</strain>
        <tissue evidence="1">Adductor muscle</tissue>
    </source>
</reference>
<dbReference type="InterPro" id="IPR043129">
    <property type="entry name" value="ATPase_NBD"/>
</dbReference>
<comment type="caution">
    <text evidence="1">The sequence shown here is derived from an EMBL/GenBank/DDBJ whole genome shotgun (WGS) entry which is preliminary data.</text>
</comment>
<evidence type="ECO:0000313" key="2">
    <source>
        <dbReference type="Proteomes" id="UP001186944"/>
    </source>
</evidence>
<dbReference type="PANTHER" id="PTHR14187">
    <property type="entry name" value="ALPHA KINASE/ELONGATION FACTOR 2 KINASE"/>
    <property type="match status" value="1"/>
</dbReference>
<protein>
    <submittedName>
        <fullName evidence="1">Uncharacterized protein</fullName>
    </submittedName>
</protein>
<dbReference type="EMBL" id="VSWD01000006">
    <property type="protein sequence ID" value="KAK3099299.1"/>
    <property type="molecule type" value="Genomic_DNA"/>
</dbReference>
<accession>A0AA88Y6S9</accession>
<dbReference type="CDD" id="cd10229">
    <property type="entry name" value="ASKHA_NBD_HSP70_HSPA12"/>
    <property type="match status" value="1"/>
</dbReference>
<dbReference type="Proteomes" id="UP001186944">
    <property type="component" value="Unassembled WGS sequence"/>
</dbReference>
<organism evidence="1 2">
    <name type="scientific">Pinctada imbricata</name>
    <name type="common">Atlantic pearl-oyster</name>
    <name type="synonym">Pinctada martensii</name>
    <dbReference type="NCBI Taxonomy" id="66713"/>
    <lineage>
        <taxon>Eukaryota</taxon>
        <taxon>Metazoa</taxon>
        <taxon>Spiralia</taxon>
        <taxon>Lophotrochozoa</taxon>
        <taxon>Mollusca</taxon>
        <taxon>Bivalvia</taxon>
        <taxon>Autobranchia</taxon>
        <taxon>Pteriomorphia</taxon>
        <taxon>Pterioida</taxon>
        <taxon>Pterioidea</taxon>
        <taxon>Pteriidae</taxon>
        <taxon>Pinctada</taxon>
    </lineage>
</organism>
<gene>
    <name evidence="1" type="ORF">FSP39_002312</name>
</gene>
<sequence length="561" mass="63780">MSGIQRPVCAAIDVGTSYSGYAYSLKECREKVYVNDKWRYGSHVSNKTPTCLLLNPIKQFQAFGYKAIEKYQYLIGLDRYDGWYFFRNFKTELYEKDLSRQSKIKDIGGRTMDGMTIFALTIGFLKDHMLHHLDKHYPSSRLDDITFVLTVPSIWSNSAKQFMREAAVAAGIPNDQLIMCLEPEAASIYCQTLESGPSIHNSGDKYLIVDLGGGTVDMTAHKKEGDGRLEEIVASSGGPFGGECVFSEYVDLLQNIFGQRVLSNFRAVYPDEYFELLYDFETQKSRADPKLDDIFTVVMPPSLKSLYEKIEKRKVETAIKSSEFSDYVTYENRDLTLDISMLKHLHSKSLQRVLGDAQDMINDCKTCVINKIILVGGHAKSEFVSTAFRQHFGSGYKIFVPQESDIAVVIGAVVFGHDPSMISTRILKYTYGTDISPYFDIRYHPTYRRALIGGVQRCKDVFDIFITAGTKVKYGHHIHRKYLPTSSRQRFVTFNFYVSDDKYPVFVDNRPCTGCLMVEIPKYSGKSRELDLSIVLGHTEIYVTVKSLSDGKSYRKVVNFL</sequence>
<keyword evidence="2" id="KW-1185">Reference proteome</keyword>
<dbReference type="Gene3D" id="3.30.420.40">
    <property type="match status" value="1"/>
</dbReference>
<proteinExistence type="predicted"/>